<evidence type="ECO:0000313" key="2">
    <source>
        <dbReference type="Proteomes" id="UP000828390"/>
    </source>
</evidence>
<reference evidence="1" key="2">
    <citation type="submission" date="2020-11" db="EMBL/GenBank/DDBJ databases">
        <authorList>
            <person name="McCartney M.A."/>
            <person name="Auch B."/>
            <person name="Kono T."/>
            <person name="Mallez S."/>
            <person name="Becker A."/>
            <person name="Gohl D.M."/>
            <person name="Silverstein K.A.T."/>
            <person name="Koren S."/>
            <person name="Bechman K.B."/>
            <person name="Herman A."/>
            <person name="Abrahante J.E."/>
            <person name="Garbe J."/>
        </authorList>
    </citation>
    <scope>NUCLEOTIDE SEQUENCE</scope>
    <source>
        <strain evidence="1">Duluth1</strain>
        <tissue evidence="1">Whole animal</tissue>
    </source>
</reference>
<accession>A0A9D4L2V8</accession>
<keyword evidence="2" id="KW-1185">Reference proteome</keyword>
<evidence type="ECO:0000313" key="1">
    <source>
        <dbReference type="EMBL" id="KAH3850927.1"/>
    </source>
</evidence>
<proteinExistence type="predicted"/>
<dbReference type="EMBL" id="JAIWYP010000003">
    <property type="protein sequence ID" value="KAH3850927.1"/>
    <property type="molecule type" value="Genomic_DNA"/>
</dbReference>
<dbReference type="AlphaFoldDB" id="A0A9D4L2V8"/>
<gene>
    <name evidence="1" type="ORF">DPMN_093403</name>
</gene>
<name>A0A9D4L2V8_DREPO</name>
<organism evidence="1 2">
    <name type="scientific">Dreissena polymorpha</name>
    <name type="common">Zebra mussel</name>
    <name type="synonym">Mytilus polymorpha</name>
    <dbReference type="NCBI Taxonomy" id="45954"/>
    <lineage>
        <taxon>Eukaryota</taxon>
        <taxon>Metazoa</taxon>
        <taxon>Spiralia</taxon>
        <taxon>Lophotrochozoa</taxon>
        <taxon>Mollusca</taxon>
        <taxon>Bivalvia</taxon>
        <taxon>Autobranchia</taxon>
        <taxon>Heteroconchia</taxon>
        <taxon>Euheterodonta</taxon>
        <taxon>Imparidentia</taxon>
        <taxon>Neoheterodontei</taxon>
        <taxon>Myida</taxon>
        <taxon>Dreissenoidea</taxon>
        <taxon>Dreissenidae</taxon>
        <taxon>Dreissena</taxon>
    </lineage>
</organism>
<protein>
    <submittedName>
        <fullName evidence="1">Uncharacterized protein</fullName>
    </submittedName>
</protein>
<sequence length="68" mass="7680">MVVHREINFPITQRLTPQFAMAKSPCSTVYRGEIVIVHSGLNHGDAMWMAEIALDELYLFSCKPSLSK</sequence>
<reference evidence="1" key="1">
    <citation type="journal article" date="2019" name="bioRxiv">
        <title>The Genome of the Zebra Mussel, Dreissena polymorpha: A Resource for Invasive Species Research.</title>
        <authorList>
            <person name="McCartney M.A."/>
            <person name="Auch B."/>
            <person name="Kono T."/>
            <person name="Mallez S."/>
            <person name="Zhang Y."/>
            <person name="Obille A."/>
            <person name="Becker A."/>
            <person name="Abrahante J.E."/>
            <person name="Garbe J."/>
            <person name="Badalamenti J.P."/>
            <person name="Herman A."/>
            <person name="Mangelson H."/>
            <person name="Liachko I."/>
            <person name="Sullivan S."/>
            <person name="Sone E.D."/>
            <person name="Koren S."/>
            <person name="Silverstein K.A.T."/>
            <person name="Beckman K.B."/>
            <person name="Gohl D.M."/>
        </authorList>
    </citation>
    <scope>NUCLEOTIDE SEQUENCE</scope>
    <source>
        <strain evidence="1">Duluth1</strain>
        <tissue evidence="1">Whole animal</tissue>
    </source>
</reference>
<comment type="caution">
    <text evidence="1">The sequence shown here is derived from an EMBL/GenBank/DDBJ whole genome shotgun (WGS) entry which is preliminary data.</text>
</comment>
<dbReference type="Proteomes" id="UP000828390">
    <property type="component" value="Unassembled WGS sequence"/>
</dbReference>